<dbReference type="Gene3D" id="3.10.129.10">
    <property type="entry name" value="Hotdog Thioesterase"/>
    <property type="match status" value="1"/>
</dbReference>
<dbReference type="RefSeq" id="WP_041886552.1">
    <property type="nucleotide sequence ID" value="NZ_CP157278.1"/>
</dbReference>
<accession>A0A0D0EZR8</accession>
<dbReference type="NCBIfam" id="TIGR00051">
    <property type="entry name" value="YbgC/FadM family acyl-CoA thioesterase"/>
    <property type="match status" value="1"/>
</dbReference>
<comment type="similarity">
    <text evidence="1">Belongs to the 4-hydroxybenzoyl-CoA thioesterase family.</text>
</comment>
<dbReference type="STRING" id="1503925.TH53_24090"/>
<keyword evidence="4" id="KW-1185">Reference proteome</keyword>
<sequence length="135" mass="15970">MYTHSTKIRVRYSETDQMGYVYNGNYAQYYEVGRVEMLRSLGMTYGKMEETGVMLPLLELKCKFIKPAFYDQEITIKTSIKELPGVRMSFDYELYNEKEELINIGSTILVFFDMIKKKPCPPPDYFLEKIAPYYE</sequence>
<dbReference type="Proteomes" id="UP000032049">
    <property type="component" value="Unassembled WGS sequence"/>
</dbReference>
<dbReference type="CDD" id="cd00586">
    <property type="entry name" value="4HBT"/>
    <property type="match status" value="1"/>
</dbReference>
<dbReference type="GO" id="GO:0047617">
    <property type="term" value="F:fatty acyl-CoA hydrolase activity"/>
    <property type="evidence" value="ECO:0007669"/>
    <property type="project" value="TreeGrafter"/>
</dbReference>
<comment type="caution">
    <text evidence="3">The sequence shown here is derived from an EMBL/GenBank/DDBJ whole genome shotgun (WGS) entry which is preliminary data.</text>
</comment>
<organism evidence="3 4">
    <name type="scientific">Pedobacter lusitanus</name>
    <dbReference type="NCBI Taxonomy" id="1503925"/>
    <lineage>
        <taxon>Bacteria</taxon>
        <taxon>Pseudomonadati</taxon>
        <taxon>Bacteroidota</taxon>
        <taxon>Sphingobacteriia</taxon>
        <taxon>Sphingobacteriales</taxon>
        <taxon>Sphingobacteriaceae</taxon>
        <taxon>Pedobacter</taxon>
    </lineage>
</organism>
<evidence type="ECO:0000313" key="3">
    <source>
        <dbReference type="EMBL" id="KIO74843.1"/>
    </source>
</evidence>
<dbReference type="OrthoDB" id="9800856at2"/>
<dbReference type="AlphaFoldDB" id="A0A0D0EZR8"/>
<evidence type="ECO:0000256" key="2">
    <source>
        <dbReference type="ARBA" id="ARBA00022801"/>
    </source>
</evidence>
<dbReference type="SUPFAM" id="SSF54637">
    <property type="entry name" value="Thioesterase/thiol ester dehydrase-isomerase"/>
    <property type="match status" value="1"/>
</dbReference>
<dbReference type="PANTHER" id="PTHR31793">
    <property type="entry name" value="4-HYDROXYBENZOYL-COA THIOESTERASE FAMILY MEMBER"/>
    <property type="match status" value="1"/>
</dbReference>
<evidence type="ECO:0000256" key="1">
    <source>
        <dbReference type="ARBA" id="ARBA00005953"/>
    </source>
</evidence>
<dbReference type="EMBL" id="JXRA01000130">
    <property type="protein sequence ID" value="KIO74843.1"/>
    <property type="molecule type" value="Genomic_DNA"/>
</dbReference>
<dbReference type="InterPro" id="IPR029069">
    <property type="entry name" value="HotDog_dom_sf"/>
</dbReference>
<dbReference type="PIRSF" id="PIRSF003230">
    <property type="entry name" value="YbgC"/>
    <property type="match status" value="1"/>
</dbReference>
<dbReference type="InterPro" id="IPR050563">
    <property type="entry name" value="4-hydroxybenzoyl-CoA_TE"/>
</dbReference>
<proteinExistence type="inferred from homology"/>
<gene>
    <name evidence="3" type="ORF">TH53_24090</name>
</gene>
<evidence type="ECO:0000313" key="4">
    <source>
        <dbReference type="Proteomes" id="UP000032049"/>
    </source>
</evidence>
<keyword evidence="2" id="KW-0378">Hydrolase</keyword>
<reference evidence="3 4" key="1">
    <citation type="submission" date="2015-01" db="EMBL/GenBank/DDBJ databases">
        <title>Draft genome sequence of Pedobacter sp. NL19 isolated from sludge of an effluent treatment pond in an abandoned uranium mine.</title>
        <authorList>
            <person name="Santos T."/>
            <person name="Caetano T."/>
            <person name="Covas C."/>
            <person name="Cruz A."/>
            <person name="Mendo S."/>
        </authorList>
    </citation>
    <scope>NUCLEOTIDE SEQUENCE [LARGE SCALE GENOMIC DNA]</scope>
    <source>
        <strain evidence="3 4">NL19</strain>
    </source>
</reference>
<dbReference type="InterPro" id="IPR006684">
    <property type="entry name" value="YbgC/YbaW"/>
</dbReference>
<dbReference type="Pfam" id="PF13279">
    <property type="entry name" value="4HBT_2"/>
    <property type="match status" value="1"/>
</dbReference>
<name>A0A0D0EZR8_9SPHI</name>
<dbReference type="PANTHER" id="PTHR31793:SF27">
    <property type="entry name" value="NOVEL THIOESTERASE SUPERFAMILY DOMAIN AND SAPOSIN A-TYPE DOMAIN CONTAINING PROTEIN (0610012H03RIK)"/>
    <property type="match status" value="1"/>
</dbReference>
<protein>
    <submittedName>
        <fullName evidence="3">Thioesterase</fullName>
    </submittedName>
</protein>